<comment type="caution">
    <text evidence="1">The sequence shown here is derived from an EMBL/GenBank/DDBJ whole genome shotgun (WGS) entry which is preliminary data.</text>
</comment>
<dbReference type="EMBL" id="JAGKQM010000009">
    <property type="protein sequence ID" value="KAH0909830.1"/>
    <property type="molecule type" value="Genomic_DNA"/>
</dbReference>
<dbReference type="Proteomes" id="UP000824890">
    <property type="component" value="Unassembled WGS sequence"/>
</dbReference>
<evidence type="ECO:0000313" key="2">
    <source>
        <dbReference type="Proteomes" id="UP000824890"/>
    </source>
</evidence>
<reference evidence="1 2" key="1">
    <citation type="submission" date="2021-05" db="EMBL/GenBank/DDBJ databases">
        <title>Genome Assembly of Synthetic Allotetraploid Brassica napus Reveals Homoeologous Exchanges between Subgenomes.</title>
        <authorList>
            <person name="Davis J.T."/>
        </authorList>
    </citation>
    <scope>NUCLEOTIDE SEQUENCE [LARGE SCALE GENOMIC DNA]</scope>
    <source>
        <strain evidence="2">cv. Da-Ae</strain>
        <tissue evidence="1">Seedling</tissue>
    </source>
</reference>
<organism evidence="1 2">
    <name type="scientific">Brassica napus</name>
    <name type="common">Rape</name>
    <dbReference type="NCBI Taxonomy" id="3708"/>
    <lineage>
        <taxon>Eukaryota</taxon>
        <taxon>Viridiplantae</taxon>
        <taxon>Streptophyta</taxon>
        <taxon>Embryophyta</taxon>
        <taxon>Tracheophyta</taxon>
        <taxon>Spermatophyta</taxon>
        <taxon>Magnoliopsida</taxon>
        <taxon>eudicotyledons</taxon>
        <taxon>Gunneridae</taxon>
        <taxon>Pentapetalae</taxon>
        <taxon>rosids</taxon>
        <taxon>malvids</taxon>
        <taxon>Brassicales</taxon>
        <taxon>Brassicaceae</taxon>
        <taxon>Brassiceae</taxon>
        <taxon>Brassica</taxon>
    </lineage>
</organism>
<gene>
    <name evidence="1" type="ORF">HID58_033151</name>
</gene>
<accession>A0ABQ8BYE0</accession>
<evidence type="ECO:0000313" key="1">
    <source>
        <dbReference type="EMBL" id="KAH0909830.1"/>
    </source>
</evidence>
<protein>
    <submittedName>
        <fullName evidence="1">Uncharacterized protein</fullName>
    </submittedName>
</protein>
<name>A0ABQ8BYE0_BRANA</name>
<sequence length="329" mass="38188">MSRSERRERSEIYSGVRPVRERPCRHRSLVFLLGLWSLSLPLHRSVNGCLVGALKPRFSIRGESVFGVTTRPFAVEMERRACCSRSTREMEANLDPSSPLPGRGGSISSFFAGFWSRRVEANKAPRCRCGIPEEEDLRRRLCLFEEEVSGGSRRACLGFPVIHRRKRSRFKRLNSPTGRQGVEEVRWRGGSVGAELRRKRCDGGKRRWLCEDGGSKLRQATRGRRMSQILTRVRLCLLPARPEQARRRWLWALGHVSYLGFGRFFLLPTCYLGFLVCNPVNLGFGRLGPFDQYNFNLRKKKLFYSDQIKFVIALGLRFRYWNFIEHQHF</sequence>
<proteinExistence type="predicted"/>
<keyword evidence="2" id="KW-1185">Reference proteome</keyword>